<dbReference type="EMBL" id="ACCH01000002">
    <property type="protein sequence ID" value="EEF92319.1"/>
    <property type="molecule type" value="Genomic_DNA"/>
</dbReference>
<proteinExistence type="predicted"/>
<dbReference type="Proteomes" id="UP000003711">
    <property type="component" value="Unassembled WGS sequence"/>
</dbReference>
<evidence type="ECO:0000313" key="2">
    <source>
        <dbReference type="Proteomes" id="UP000003711"/>
    </source>
</evidence>
<comment type="caution">
    <text evidence="1">The sequence shown here is derived from an EMBL/GenBank/DDBJ whole genome shotgun (WGS) entry which is preliminary data.</text>
</comment>
<organism evidence="1 2">
    <name type="scientific">Bacteroides cellulosilyticus DSM 14838</name>
    <dbReference type="NCBI Taxonomy" id="537012"/>
    <lineage>
        <taxon>Bacteria</taxon>
        <taxon>Pseudomonadati</taxon>
        <taxon>Bacteroidota</taxon>
        <taxon>Bacteroidia</taxon>
        <taxon>Bacteroidales</taxon>
        <taxon>Bacteroidaceae</taxon>
        <taxon>Bacteroides</taxon>
    </lineage>
</organism>
<dbReference type="AlphaFoldDB" id="E2N6Y3"/>
<evidence type="ECO:0000313" key="1">
    <source>
        <dbReference type="EMBL" id="EEF92319.1"/>
    </source>
</evidence>
<reference evidence="1 2" key="1">
    <citation type="submission" date="2008-12" db="EMBL/GenBank/DDBJ databases">
        <authorList>
            <person name="Fulton L."/>
            <person name="Clifton S."/>
            <person name="Fulton B."/>
            <person name="Xu J."/>
            <person name="Minx P."/>
            <person name="Pepin K.H."/>
            <person name="Johnson M."/>
            <person name="Bhonagiri V."/>
            <person name="Nash W.E."/>
            <person name="Mardis E.R."/>
            <person name="Wilson R.K."/>
        </authorList>
    </citation>
    <scope>NUCLEOTIDE SEQUENCE [LARGE SCALE GENOMIC DNA]</scope>
    <source>
        <strain evidence="1 2">DSM 14838</strain>
    </source>
</reference>
<sequence length="90" mass="10644">MDVQLKGSINTEEEARSYMKLAITTESKNRLKYYLDLLGYHHIAYKVEKIKLMGDTFSEVYVLPHHYKVARNMWKQTIEAVLDETEIFTD</sequence>
<accession>E2N6Y3</accession>
<dbReference type="HOGENOM" id="CLU_2434633_0_0_10"/>
<name>E2N6Y3_9BACE</name>
<gene>
    <name evidence="1" type="ORF">BACCELL_00025</name>
</gene>
<reference evidence="1 2" key="2">
    <citation type="submission" date="2009-01" db="EMBL/GenBank/DDBJ databases">
        <title>Draft genome sequence of Bacteroides cellulosilyticus (DSM 14838).</title>
        <authorList>
            <person name="Sudarsanam P."/>
            <person name="Ley R."/>
            <person name="Guruge J."/>
            <person name="Turnbaugh P.J."/>
            <person name="Mahowald M."/>
            <person name="Liep D."/>
            <person name="Gordon J."/>
        </authorList>
    </citation>
    <scope>NUCLEOTIDE SEQUENCE [LARGE SCALE GENOMIC DNA]</scope>
    <source>
        <strain evidence="1 2">DSM 14838</strain>
    </source>
</reference>
<dbReference type="RefSeq" id="WP_007209426.1">
    <property type="nucleotide sequence ID" value="NZ_EQ973486.1"/>
</dbReference>
<protein>
    <submittedName>
        <fullName evidence="1">Uncharacterized protein</fullName>
    </submittedName>
</protein>